<dbReference type="InterPro" id="IPR036249">
    <property type="entry name" value="Thioredoxin-like_sf"/>
</dbReference>
<dbReference type="CDD" id="cd02947">
    <property type="entry name" value="TRX_family"/>
    <property type="match status" value="1"/>
</dbReference>
<sequence>MDGVIVELYSSAFCAPCRTARRVVHDAARLVPAAQVSEFDVADDVERAAAQQITSTPTIVVRDGAGREVFRAAGAPRLPHLLAAMARAVPPEG</sequence>
<protein>
    <submittedName>
        <fullName evidence="2">Thioredoxin</fullName>
    </submittedName>
</protein>
<comment type="caution">
    <text evidence="2">The sequence shown here is derived from an EMBL/GenBank/DDBJ whole genome shotgun (WGS) entry which is preliminary data.</text>
</comment>
<reference evidence="2 3" key="1">
    <citation type="submission" date="2018-03" db="EMBL/GenBank/DDBJ databases">
        <title>Genomic Encyclopedia of Archaeal and Bacterial Type Strains, Phase II (KMG-II): from individual species to whole genera.</title>
        <authorList>
            <person name="Goeker M."/>
        </authorList>
    </citation>
    <scope>NUCLEOTIDE SEQUENCE [LARGE SCALE GENOMIC DNA]</scope>
    <source>
        <strain evidence="2 3">DSM 19711</strain>
    </source>
</reference>
<name>A0A2T0R877_9ACTN</name>
<keyword evidence="3" id="KW-1185">Reference proteome</keyword>
<evidence type="ECO:0000313" key="2">
    <source>
        <dbReference type="EMBL" id="PRY17355.1"/>
    </source>
</evidence>
<dbReference type="AlphaFoldDB" id="A0A2T0R877"/>
<feature type="domain" description="Thioredoxin" evidence="1">
    <location>
        <begin position="4"/>
        <end position="84"/>
    </location>
</feature>
<dbReference type="Pfam" id="PF00085">
    <property type="entry name" value="Thioredoxin"/>
    <property type="match status" value="1"/>
</dbReference>
<organism evidence="2 3">
    <name type="scientific">Kineococcus rhizosphaerae</name>
    <dbReference type="NCBI Taxonomy" id="559628"/>
    <lineage>
        <taxon>Bacteria</taxon>
        <taxon>Bacillati</taxon>
        <taxon>Actinomycetota</taxon>
        <taxon>Actinomycetes</taxon>
        <taxon>Kineosporiales</taxon>
        <taxon>Kineosporiaceae</taxon>
        <taxon>Kineococcus</taxon>
    </lineage>
</organism>
<dbReference type="Gene3D" id="3.40.30.10">
    <property type="entry name" value="Glutaredoxin"/>
    <property type="match status" value="1"/>
</dbReference>
<gene>
    <name evidence="2" type="ORF">CLV37_102316</name>
</gene>
<dbReference type="Proteomes" id="UP000238083">
    <property type="component" value="Unassembled WGS sequence"/>
</dbReference>
<accession>A0A2T0R877</accession>
<evidence type="ECO:0000259" key="1">
    <source>
        <dbReference type="Pfam" id="PF00085"/>
    </source>
</evidence>
<evidence type="ECO:0000313" key="3">
    <source>
        <dbReference type="Proteomes" id="UP000238083"/>
    </source>
</evidence>
<dbReference type="InterPro" id="IPR013766">
    <property type="entry name" value="Thioredoxin_domain"/>
</dbReference>
<proteinExistence type="predicted"/>
<dbReference type="SUPFAM" id="SSF52833">
    <property type="entry name" value="Thioredoxin-like"/>
    <property type="match status" value="1"/>
</dbReference>
<dbReference type="EMBL" id="PVZF01000002">
    <property type="protein sequence ID" value="PRY17355.1"/>
    <property type="molecule type" value="Genomic_DNA"/>
</dbReference>